<feature type="signal peptide" evidence="1">
    <location>
        <begin position="1"/>
        <end position="18"/>
    </location>
</feature>
<gene>
    <name evidence="2" type="ORF">CITCOLO1_LOCUS7816</name>
</gene>
<dbReference type="EMBL" id="OZ021736">
    <property type="protein sequence ID" value="CAK9315970.1"/>
    <property type="molecule type" value="Genomic_DNA"/>
</dbReference>
<evidence type="ECO:0000313" key="3">
    <source>
        <dbReference type="Proteomes" id="UP001642487"/>
    </source>
</evidence>
<reference evidence="2 3" key="1">
    <citation type="submission" date="2024-03" db="EMBL/GenBank/DDBJ databases">
        <authorList>
            <person name="Gkanogiannis A."/>
            <person name="Becerra Lopez-Lavalle L."/>
        </authorList>
    </citation>
    <scope>NUCLEOTIDE SEQUENCE [LARGE SCALE GENOMIC DNA]</scope>
</reference>
<evidence type="ECO:0000313" key="2">
    <source>
        <dbReference type="EMBL" id="CAK9315970.1"/>
    </source>
</evidence>
<proteinExistence type="predicted"/>
<sequence>MPFCFFFFLLLASTFCHGSDLTTVEVVGVGECADCHNNNIKTNHAFSGLSVSIDCKQEDGKIERKGVGKVDEEGKFKVLLPTAVLKDGKLKGKCFAQLHSASSTPCPSHDGLEMASMIVFKSKGEGKQTFGLPNKLKFKTETCVSAFFWHHYYHHPPLPPISLPVFPPHPPLFNHPYLFPPYHHKFFPPKVYIPPPTPLPPPVPGKPPPVYEKPPPVYKKPPPVYEKPPPVYEKPPPVYKKPPPVYVKPPPVPVYKPKPPVYKPKPPVYKPKPPAPEKPLSPPSPVYYKHPWYKILPPISKLPPCPPVPKVVIPPKYFSHPKFGKKFPPLSPSAPHPN</sequence>
<feature type="chain" id="PRO_5047162203" description="Proline-rich protein" evidence="1">
    <location>
        <begin position="19"/>
        <end position="338"/>
    </location>
</feature>
<evidence type="ECO:0008006" key="4">
    <source>
        <dbReference type="Google" id="ProtNLM"/>
    </source>
</evidence>
<evidence type="ECO:0000256" key="1">
    <source>
        <dbReference type="SAM" id="SignalP"/>
    </source>
</evidence>
<dbReference type="Proteomes" id="UP001642487">
    <property type="component" value="Chromosome 2"/>
</dbReference>
<dbReference type="PANTHER" id="PTHR33935">
    <property type="entry name" value="OS10G0148100 PROTEIN"/>
    <property type="match status" value="1"/>
</dbReference>
<dbReference type="Pfam" id="PF01190">
    <property type="entry name" value="Pollen_Ole_e_1"/>
    <property type="match status" value="1"/>
</dbReference>
<keyword evidence="3" id="KW-1185">Reference proteome</keyword>
<name>A0ABP0Y8E0_9ROSI</name>
<organism evidence="2 3">
    <name type="scientific">Citrullus colocynthis</name>
    <name type="common">colocynth</name>
    <dbReference type="NCBI Taxonomy" id="252529"/>
    <lineage>
        <taxon>Eukaryota</taxon>
        <taxon>Viridiplantae</taxon>
        <taxon>Streptophyta</taxon>
        <taxon>Embryophyta</taxon>
        <taxon>Tracheophyta</taxon>
        <taxon>Spermatophyta</taxon>
        <taxon>Magnoliopsida</taxon>
        <taxon>eudicotyledons</taxon>
        <taxon>Gunneridae</taxon>
        <taxon>Pentapetalae</taxon>
        <taxon>rosids</taxon>
        <taxon>fabids</taxon>
        <taxon>Cucurbitales</taxon>
        <taxon>Cucurbitaceae</taxon>
        <taxon>Benincaseae</taxon>
        <taxon>Citrullus</taxon>
    </lineage>
</organism>
<dbReference type="PANTHER" id="PTHR33935:SF22">
    <property type="entry name" value="OS10G0149400 PROTEIN"/>
    <property type="match status" value="1"/>
</dbReference>
<keyword evidence="1" id="KW-0732">Signal</keyword>
<accession>A0ABP0Y8E0</accession>
<protein>
    <recommendedName>
        <fullName evidence="4">Proline-rich protein</fullName>
    </recommendedName>
</protein>